<accession>A0A9Q0M2E2</accession>
<protein>
    <submittedName>
        <fullName evidence="2">Uncharacterized protein</fullName>
    </submittedName>
</protein>
<dbReference type="AlphaFoldDB" id="A0A9Q0M2E2"/>
<keyword evidence="3" id="KW-1185">Reference proteome</keyword>
<evidence type="ECO:0000313" key="2">
    <source>
        <dbReference type="EMBL" id="KAJ6218808.1"/>
    </source>
</evidence>
<feature type="region of interest" description="Disordered" evidence="1">
    <location>
        <begin position="31"/>
        <end position="58"/>
    </location>
</feature>
<proteinExistence type="predicted"/>
<gene>
    <name evidence="2" type="ORF">RDWZM_004620</name>
</gene>
<sequence>MRHLTDDGKRPFYRRIDNVLFGGLSVQTLDDDERWPRRRRRPSSSTKSTLPSPPLRRG</sequence>
<evidence type="ECO:0000256" key="1">
    <source>
        <dbReference type="SAM" id="MobiDB-lite"/>
    </source>
</evidence>
<name>A0A9Q0M2E2_BLOTA</name>
<dbReference type="EMBL" id="JAPWDV010000002">
    <property type="protein sequence ID" value="KAJ6218808.1"/>
    <property type="molecule type" value="Genomic_DNA"/>
</dbReference>
<feature type="non-terminal residue" evidence="2">
    <location>
        <position position="58"/>
    </location>
</feature>
<dbReference type="Proteomes" id="UP001142055">
    <property type="component" value="Chromosome 2"/>
</dbReference>
<organism evidence="2 3">
    <name type="scientific">Blomia tropicalis</name>
    <name type="common">Mite</name>
    <dbReference type="NCBI Taxonomy" id="40697"/>
    <lineage>
        <taxon>Eukaryota</taxon>
        <taxon>Metazoa</taxon>
        <taxon>Ecdysozoa</taxon>
        <taxon>Arthropoda</taxon>
        <taxon>Chelicerata</taxon>
        <taxon>Arachnida</taxon>
        <taxon>Acari</taxon>
        <taxon>Acariformes</taxon>
        <taxon>Sarcoptiformes</taxon>
        <taxon>Astigmata</taxon>
        <taxon>Glycyphagoidea</taxon>
        <taxon>Echimyopodidae</taxon>
        <taxon>Blomia</taxon>
    </lineage>
</organism>
<reference evidence="2" key="1">
    <citation type="submission" date="2022-12" db="EMBL/GenBank/DDBJ databases">
        <title>Genome assemblies of Blomia tropicalis.</title>
        <authorList>
            <person name="Cui Y."/>
        </authorList>
    </citation>
    <scope>NUCLEOTIDE SEQUENCE</scope>
    <source>
        <tissue evidence="2">Adult mites</tissue>
    </source>
</reference>
<comment type="caution">
    <text evidence="2">The sequence shown here is derived from an EMBL/GenBank/DDBJ whole genome shotgun (WGS) entry which is preliminary data.</text>
</comment>
<evidence type="ECO:0000313" key="3">
    <source>
        <dbReference type="Proteomes" id="UP001142055"/>
    </source>
</evidence>